<dbReference type="SUPFAM" id="SSF53335">
    <property type="entry name" value="S-adenosyl-L-methionine-dependent methyltransferases"/>
    <property type="match status" value="1"/>
</dbReference>
<dbReference type="Proteomes" id="UP000465361">
    <property type="component" value="Unassembled WGS sequence"/>
</dbReference>
<protein>
    <recommendedName>
        <fullName evidence="3">Class I SAM-dependent methyltransferase</fullName>
    </recommendedName>
</protein>
<gene>
    <name evidence="1" type="ORF">MBOT_10130</name>
</gene>
<reference evidence="1 2" key="1">
    <citation type="journal article" date="2019" name="Emerg. Microbes Infect.">
        <title>Comprehensive subspecies identification of 175 nontuberculous mycobacteria species based on 7547 genomic profiles.</title>
        <authorList>
            <person name="Matsumoto Y."/>
            <person name="Kinjo T."/>
            <person name="Motooka D."/>
            <person name="Nabeya D."/>
            <person name="Jung N."/>
            <person name="Uechi K."/>
            <person name="Horii T."/>
            <person name="Iida T."/>
            <person name="Fujita J."/>
            <person name="Nakamura S."/>
        </authorList>
    </citation>
    <scope>NUCLEOTIDE SEQUENCE [LARGE SCALE GENOMIC DNA]</scope>
    <source>
        <strain evidence="1 2">JCM 17322</strain>
    </source>
</reference>
<accession>A0A7I9XUY3</accession>
<dbReference type="InterPro" id="IPR029063">
    <property type="entry name" value="SAM-dependent_MTases_sf"/>
</dbReference>
<dbReference type="Gene3D" id="3.40.50.150">
    <property type="entry name" value="Vaccinia Virus protein VP39"/>
    <property type="match status" value="1"/>
</dbReference>
<dbReference type="AlphaFoldDB" id="A0A7I9XUY3"/>
<organism evidence="1 2">
    <name type="scientific">Mycobacterium botniense</name>
    <dbReference type="NCBI Taxonomy" id="84962"/>
    <lineage>
        <taxon>Bacteria</taxon>
        <taxon>Bacillati</taxon>
        <taxon>Actinomycetota</taxon>
        <taxon>Actinomycetes</taxon>
        <taxon>Mycobacteriales</taxon>
        <taxon>Mycobacteriaceae</taxon>
        <taxon>Mycobacterium</taxon>
    </lineage>
</organism>
<name>A0A7I9XUY3_9MYCO</name>
<dbReference type="Pfam" id="PF13578">
    <property type="entry name" value="Methyltransf_24"/>
    <property type="match status" value="1"/>
</dbReference>
<dbReference type="EMBL" id="BLKW01000002">
    <property type="protein sequence ID" value="GFG73648.1"/>
    <property type="molecule type" value="Genomic_DNA"/>
</dbReference>
<evidence type="ECO:0000313" key="2">
    <source>
        <dbReference type="Proteomes" id="UP000465361"/>
    </source>
</evidence>
<proteinExistence type="predicted"/>
<evidence type="ECO:0008006" key="3">
    <source>
        <dbReference type="Google" id="ProtNLM"/>
    </source>
</evidence>
<comment type="caution">
    <text evidence="1">The sequence shown here is derived from an EMBL/GenBank/DDBJ whole genome shotgun (WGS) entry which is preliminary data.</text>
</comment>
<sequence>MHNSNRIMAQIRWTVRSVVLLLRVASGHPSVLWHYFTDNVRYRLVKLGVLSGVAKHVAEVRAGFAAHAAQGQFKINFFDSDDWNIVLWCLTFSRIFNREDPVRILEIGSWEGRSTLFLLTYFTNGHLTAVDPWADRDDNEYKVTKESREREARFERNLAPCAARLTKRKGSSLQVLPQLLDEQQEFDVIYVDGSHFADDVLTDGINAWRLLKRGGILIFDDLLWACYPRMRANPAWAINLFMKYHSGEYRILGASYQMILQKKITSTDHESADLAAFQFARATVATN</sequence>
<dbReference type="CDD" id="cd02440">
    <property type="entry name" value="AdoMet_MTases"/>
    <property type="match status" value="1"/>
</dbReference>
<evidence type="ECO:0000313" key="1">
    <source>
        <dbReference type="EMBL" id="GFG73648.1"/>
    </source>
</evidence>
<keyword evidence="2" id="KW-1185">Reference proteome</keyword>